<dbReference type="AlphaFoldDB" id="A0A0J7B8D4"/>
<dbReference type="Proteomes" id="UP000054565">
    <property type="component" value="Unassembled WGS sequence"/>
</dbReference>
<dbReference type="EMBL" id="DS028096">
    <property type="protein sequence ID" value="KMP06237.1"/>
    <property type="molecule type" value="Genomic_DNA"/>
</dbReference>
<feature type="compositionally biased region" description="Basic and acidic residues" evidence="1">
    <location>
        <begin position="98"/>
        <end position="117"/>
    </location>
</feature>
<feature type="compositionally biased region" description="Basic and acidic residues" evidence="1">
    <location>
        <begin position="78"/>
        <end position="89"/>
    </location>
</feature>
<protein>
    <submittedName>
        <fullName evidence="2">Uncharacterized protein</fullName>
    </submittedName>
</protein>
<name>A0A0J7B8D4_COCIT</name>
<proteinExistence type="predicted"/>
<sequence>MSVRMVYFLLIKALQISTDEFQGDLKMLINRDILVGEGLGHYCRSGEEGNLPAKLEGQSGRKSARGLAMLKANVNGERKCAPVGNDRRIQTTKGTQRRPLEAEARNRRTRREEKGEKQPVLGTKEGEEIPENNLIKEAPKNGAYRSRDRAGYGGKK</sequence>
<feature type="region of interest" description="Disordered" evidence="1">
    <location>
        <begin position="78"/>
        <end position="156"/>
    </location>
</feature>
<organism evidence="2 3">
    <name type="scientific">Coccidioides immitis RMSCC 2394</name>
    <dbReference type="NCBI Taxonomy" id="404692"/>
    <lineage>
        <taxon>Eukaryota</taxon>
        <taxon>Fungi</taxon>
        <taxon>Dikarya</taxon>
        <taxon>Ascomycota</taxon>
        <taxon>Pezizomycotina</taxon>
        <taxon>Eurotiomycetes</taxon>
        <taxon>Eurotiomycetidae</taxon>
        <taxon>Onygenales</taxon>
        <taxon>Onygenaceae</taxon>
        <taxon>Coccidioides</taxon>
    </lineage>
</organism>
<evidence type="ECO:0000256" key="1">
    <source>
        <dbReference type="SAM" id="MobiDB-lite"/>
    </source>
</evidence>
<reference evidence="3" key="1">
    <citation type="journal article" date="2010" name="Genome Res.">
        <title>Population genomic sequencing of Coccidioides fungi reveals recent hybridization and transposon control.</title>
        <authorList>
            <person name="Neafsey D.E."/>
            <person name="Barker B.M."/>
            <person name="Sharpton T.J."/>
            <person name="Stajich J.E."/>
            <person name="Park D.J."/>
            <person name="Whiston E."/>
            <person name="Hung C.-Y."/>
            <person name="McMahan C."/>
            <person name="White J."/>
            <person name="Sykes S."/>
            <person name="Heiman D."/>
            <person name="Young S."/>
            <person name="Zeng Q."/>
            <person name="Abouelleil A."/>
            <person name="Aftuck L."/>
            <person name="Bessette D."/>
            <person name="Brown A."/>
            <person name="FitzGerald M."/>
            <person name="Lui A."/>
            <person name="Macdonald J.P."/>
            <person name="Priest M."/>
            <person name="Orbach M.J."/>
            <person name="Galgiani J.N."/>
            <person name="Kirkland T.N."/>
            <person name="Cole G.T."/>
            <person name="Birren B.W."/>
            <person name="Henn M.R."/>
            <person name="Taylor J.W."/>
            <person name="Rounsley S.D."/>
        </authorList>
    </citation>
    <scope>NUCLEOTIDE SEQUENCE [LARGE SCALE GENOMIC DNA]</scope>
    <source>
        <strain evidence="3">RMSCC 2394</strain>
    </source>
</reference>
<accession>A0A0J7B8D4</accession>
<evidence type="ECO:0000313" key="2">
    <source>
        <dbReference type="EMBL" id="KMP06237.1"/>
    </source>
</evidence>
<gene>
    <name evidence="2" type="ORF">CIRG_05919</name>
</gene>
<evidence type="ECO:0000313" key="3">
    <source>
        <dbReference type="Proteomes" id="UP000054565"/>
    </source>
</evidence>